<evidence type="ECO:0000313" key="11">
    <source>
        <dbReference type="Proteomes" id="UP000231702"/>
    </source>
</evidence>
<dbReference type="Proteomes" id="UP000231702">
    <property type="component" value="Unassembled WGS sequence"/>
</dbReference>
<gene>
    <name evidence="10" type="ORF">CVM39_15450</name>
</gene>
<keyword evidence="4" id="KW-0067">ATP-binding</keyword>
<evidence type="ECO:0000259" key="9">
    <source>
        <dbReference type="PROSITE" id="PS50929"/>
    </source>
</evidence>
<name>A0ABX4MP64_9RHOB</name>
<keyword evidence="11" id="KW-1185">Reference proteome</keyword>
<dbReference type="InterPro" id="IPR017871">
    <property type="entry name" value="ABC_transporter-like_CS"/>
</dbReference>
<evidence type="ECO:0000256" key="5">
    <source>
        <dbReference type="ARBA" id="ARBA00022989"/>
    </source>
</evidence>
<evidence type="ECO:0000256" key="7">
    <source>
        <dbReference type="SAM" id="Phobius"/>
    </source>
</evidence>
<comment type="subcellular location">
    <subcellularLocation>
        <location evidence="1">Cell membrane</location>
        <topology evidence="1">Multi-pass membrane protein</topology>
    </subcellularLocation>
</comment>
<dbReference type="InterPro" id="IPR011527">
    <property type="entry name" value="ABC1_TM_dom"/>
</dbReference>
<dbReference type="InterPro" id="IPR003593">
    <property type="entry name" value="AAA+_ATPase"/>
</dbReference>
<dbReference type="InterPro" id="IPR036640">
    <property type="entry name" value="ABC1_TM_sf"/>
</dbReference>
<feature type="domain" description="ABC transmembrane type-1" evidence="9">
    <location>
        <begin position="16"/>
        <end position="292"/>
    </location>
</feature>
<evidence type="ECO:0000256" key="4">
    <source>
        <dbReference type="ARBA" id="ARBA00022840"/>
    </source>
</evidence>
<dbReference type="SUPFAM" id="SSF90123">
    <property type="entry name" value="ABC transporter transmembrane region"/>
    <property type="match status" value="1"/>
</dbReference>
<dbReference type="NCBIfam" id="TIGR01842">
    <property type="entry name" value="type_I_sec_PrtD"/>
    <property type="match status" value="1"/>
</dbReference>
<keyword evidence="3" id="KW-0547">Nucleotide-binding</keyword>
<dbReference type="EMBL" id="PGTD01000017">
    <property type="protein sequence ID" value="PJE27953.1"/>
    <property type="molecule type" value="Genomic_DNA"/>
</dbReference>
<reference evidence="10 11" key="1">
    <citation type="journal article" date="2018" name="Int. J. Syst. Evol. Microbiol.">
        <title>Pseudooceanicola lipolyticus sp. nov., a marine alphaproteobacterium, reclassification of Oceanicola flagellatus as Pseudooceanicola flagellatus comb. nov. and emended description of the genus Pseudooceanicola.</title>
        <authorList>
            <person name="Huang M.-M."/>
            <person name="Guo L.-L."/>
            <person name="Wu Y.-H."/>
            <person name="Lai Q.-L."/>
            <person name="Shao Z.-Z."/>
            <person name="Wang C.-S."/>
            <person name="Wu M."/>
            <person name="Xu X.-W."/>
        </authorList>
    </citation>
    <scope>NUCLEOTIDE SEQUENCE [LARGE SCALE GENOMIC DNA]</scope>
    <source>
        <strain evidence="10 11">Ar-45</strain>
    </source>
</reference>
<proteinExistence type="predicted"/>
<dbReference type="SMART" id="SM00382">
    <property type="entry name" value="AAA"/>
    <property type="match status" value="1"/>
</dbReference>
<dbReference type="Pfam" id="PF00005">
    <property type="entry name" value="ABC_tran"/>
    <property type="match status" value="1"/>
</dbReference>
<feature type="transmembrane region" description="Helical" evidence="7">
    <location>
        <begin position="14"/>
        <end position="40"/>
    </location>
</feature>
<dbReference type="InterPro" id="IPR039421">
    <property type="entry name" value="Type_1_exporter"/>
</dbReference>
<feature type="transmembrane region" description="Helical" evidence="7">
    <location>
        <begin position="137"/>
        <end position="166"/>
    </location>
</feature>
<dbReference type="Pfam" id="PF00664">
    <property type="entry name" value="ABC_membrane"/>
    <property type="match status" value="1"/>
</dbReference>
<dbReference type="PANTHER" id="PTHR24221:SF654">
    <property type="entry name" value="ATP-BINDING CASSETTE SUB-FAMILY B MEMBER 6"/>
    <property type="match status" value="1"/>
</dbReference>
<dbReference type="PROSITE" id="PS50893">
    <property type="entry name" value="ABC_TRANSPORTER_2"/>
    <property type="match status" value="1"/>
</dbReference>
<dbReference type="Gene3D" id="3.40.50.300">
    <property type="entry name" value="P-loop containing nucleotide triphosphate hydrolases"/>
    <property type="match status" value="1"/>
</dbReference>
<keyword evidence="6 7" id="KW-0472">Membrane</keyword>
<comment type="caution">
    <text evidence="10">The sequence shown here is derived from an EMBL/GenBank/DDBJ whole genome shotgun (WGS) entry which is preliminary data.</text>
</comment>
<feature type="transmembrane region" description="Helical" evidence="7">
    <location>
        <begin position="52"/>
        <end position="69"/>
    </location>
</feature>
<evidence type="ECO:0000256" key="2">
    <source>
        <dbReference type="ARBA" id="ARBA00022692"/>
    </source>
</evidence>
<evidence type="ECO:0000256" key="3">
    <source>
        <dbReference type="ARBA" id="ARBA00022741"/>
    </source>
</evidence>
<evidence type="ECO:0000259" key="8">
    <source>
        <dbReference type="PROSITE" id="PS50893"/>
    </source>
</evidence>
<dbReference type="InterPro" id="IPR010128">
    <property type="entry name" value="ATPase_T1SS_PrtD-like"/>
</dbReference>
<keyword evidence="2 7" id="KW-0812">Transmembrane</keyword>
<feature type="domain" description="ABC transporter" evidence="8">
    <location>
        <begin position="325"/>
        <end position="559"/>
    </location>
</feature>
<evidence type="ECO:0000256" key="6">
    <source>
        <dbReference type="ARBA" id="ARBA00023136"/>
    </source>
</evidence>
<sequence>MAELRAARIESRGLYWLAALFSIFSNLLVLTGPLYMLLVYDRVLSSRSVETLIALTLLVAFLFAMMGLLDGARARLLSRIGARFQERLDRRVYEAALRQSSDAKPGGETALQDLEAIRAVLGSAVPGALADLPWVPVFLAGLALFHPALGLLALSGGAALVALAAIGQALGRGRLAQGYASAFAARQQADQIRAEAGVVRAMGMGPATFRRWQHARRDALEALTGATDATSALTALSRALRLFLQSAMLGLGAWLVLHEALSPGAMIAGSVLMGRALAPVELLIGNWPLLSRARRGWQALARLLEAQPELPRRTTLPRPAAKLEVQQASVVPPGESLAALRMVTFSLAPGQACGVIGPSGAGKSTLARTLTNAWPCAGGAIRLDGATLDQYDPEELGRLIGYLPQRVELFEGTIAENIARLAERPDDAQVVAAARRADAHEMILKMPAGYDTRVSPHGGRLSGGQIQRIGLARALYGDPVLLVLDEPNSNLDNEGSRALNAAIRALREAGASVLIMAHRPAAIQECDLLLMLDHGQRVAFGPRDEVLRRVVQNHDQIRSANAGAGGIR</sequence>
<dbReference type="Gene3D" id="1.20.1560.10">
    <property type="entry name" value="ABC transporter type 1, transmembrane domain"/>
    <property type="match status" value="1"/>
</dbReference>
<dbReference type="PROSITE" id="PS50929">
    <property type="entry name" value="ABC_TM1F"/>
    <property type="match status" value="1"/>
</dbReference>
<protein>
    <submittedName>
        <fullName evidence="10">Type I secretion system permease/ATPase</fullName>
    </submittedName>
</protein>
<dbReference type="RefSeq" id="WP_097143887.1">
    <property type="nucleotide sequence ID" value="NZ_OBEA01000001.1"/>
</dbReference>
<dbReference type="InterPro" id="IPR003439">
    <property type="entry name" value="ABC_transporter-like_ATP-bd"/>
</dbReference>
<dbReference type="InterPro" id="IPR027417">
    <property type="entry name" value="P-loop_NTPase"/>
</dbReference>
<dbReference type="SUPFAM" id="SSF52540">
    <property type="entry name" value="P-loop containing nucleoside triphosphate hydrolases"/>
    <property type="match status" value="1"/>
</dbReference>
<organism evidence="10 11">
    <name type="scientific">Pseudooceanicola antarcticus</name>
    <dbReference type="NCBI Taxonomy" id="1247613"/>
    <lineage>
        <taxon>Bacteria</taxon>
        <taxon>Pseudomonadati</taxon>
        <taxon>Pseudomonadota</taxon>
        <taxon>Alphaproteobacteria</taxon>
        <taxon>Rhodobacterales</taxon>
        <taxon>Paracoccaceae</taxon>
        <taxon>Pseudooceanicola</taxon>
    </lineage>
</organism>
<dbReference type="PROSITE" id="PS00211">
    <property type="entry name" value="ABC_TRANSPORTER_1"/>
    <property type="match status" value="1"/>
</dbReference>
<evidence type="ECO:0000256" key="1">
    <source>
        <dbReference type="ARBA" id="ARBA00004651"/>
    </source>
</evidence>
<keyword evidence="5 7" id="KW-1133">Transmembrane helix</keyword>
<evidence type="ECO:0000313" key="10">
    <source>
        <dbReference type="EMBL" id="PJE27953.1"/>
    </source>
</evidence>
<accession>A0ABX4MP64</accession>
<dbReference type="PANTHER" id="PTHR24221">
    <property type="entry name" value="ATP-BINDING CASSETTE SUB-FAMILY B"/>
    <property type="match status" value="1"/>
</dbReference>